<dbReference type="GO" id="GO:0006528">
    <property type="term" value="P:asparagine metabolic process"/>
    <property type="evidence" value="ECO:0007669"/>
    <property type="project" value="InterPro"/>
</dbReference>
<dbReference type="GeneID" id="56035910"/>
<dbReference type="OrthoDB" id="85706at2157"/>
<reference evidence="5 6" key="1">
    <citation type="submission" date="2020-06" db="EMBL/GenBank/DDBJ databases">
        <title>NJ-3-1, isolated from saline soil.</title>
        <authorList>
            <person name="Cui H.L."/>
            <person name="Shi X."/>
        </authorList>
    </citation>
    <scope>NUCLEOTIDE SEQUENCE [LARGE SCALE GENOMIC DNA]</scope>
    <source>
        <strain evidence="5 6">NJ-3-1</strain>
    </source>
</reference>
<dbReference type="InterPro" id="IPR040919">
    <property type="entry name" value="Asparaginase_C"/>
</dbReference>
<accession>A0A7D5L888</accession>
<dbReference type="Gene3D" id="3.40.50.1170">
    <property type="entry name" value="L-asparaginase, N-terminal domain"/>
    <property type="match status" value="1"/>
</dbReference>
<dbReference type="Proteomes" id="UP000509626">
    <property type="component" value="Chromosome"/>
</dbReference>
<dbReference type="Pfam" id="PF00710">
    <property type="entry name" value="Asparaginase"/>
    <property type="match status" value="1"/>
</dbReference>
<dbReference type="PROSITE" id="PS51732">
    <property type="entry name" value="ASN_GLN_ASE_3"/>
    <property type="match status" value="1"/>
</dbReference>
<comment type="similarity">
    <text evidence="1">Belongs to the asparaginase 1 family.</text>
</comment>
<evidence type="ECO:0000313" key="5">
    <source>
        <dbReference type="EMBL" id="QLG60331.1"/>
    </source>
</evidence>
<dbReference type="InterPro" id="IPR036152">
    <property type="entry name" value="Asp/glu_Ase-like_sf"/>
</dbReference>
<dbReference type="PANTHER" id="PTHR11707">
    <property type="entry name" value="L-ASPARAGINASE"/>
    <property type="match status" value="1"/>
</dbReference>
<evidence type="ECO:0000259" key="4">
    <source>
        <dbReference type="Pfam" id="PF17763"/>
    </source>
</evidence>
<dbReference type="InterPro" id="IPR004550">
    <property type="entry name" value="AsnASE_II"/>
</dbReference>
<gene>
    <name evidence="5" type="ORF">HUG12_00585</name>
</gene>
<dbReference type="Pfam" id="PF17763">
    <property type="entry name" value="Asparaginase_C"/>
    <property type="match status" value="1"/>
</dbReference>
<dbReference type="InterPro" id="IPR037152">
    <property type="entry name" value="L-asparaginase_N_sf"/>
</dbReference>
<feature type="domain" description="Asparaginase/glutaminase C-terminal" evidence="4">
    <location>
        <begin position="213"/>
        <end position="324"/>
    </location>
</feature>
<dbReference type="GO" id="GO:0004067">
    <property type="term" value="F:asparaginase activity"/>
    <property type="evidence" value="ECO:0007669"/>
    <property type="project" value="UniProtKB-UniRule"/>
</dbReference>
<dbReference type="SUPFAM" id="SSF53774">
    <property type="entry name" value="Glutaminase/Asparaginase"/>
    <property type="match status" value="1"/>
</dbReference>
<dbReference type="PANTHER" id="PTHR11707:SF28">
    <property type="entry name" value="60 KDA LYSOPHOSPHOLIPASE"/>
    <property type="match status" value="1"/>
</dbReference>
<keyword evidence="6" id="KW-1185">Reference proteome</keyword>
<dbReference type="Gene3D" id="3.40.50.40">
    <property type="match status" value="1"/>
</dbReference>
<dbReference type="PIRSF" id="PIRSF001220">
    <property type="entry name" value="L-ASNase_gatD"/>
    <property type="match status" value="1"/>
</dbReference>
<dbReference type="PRINTS" id="PR00139">
    <property type="entry name" value="ASNGLNASE"/>
</dbReference>
<dbReference type="PIRSF" id="PIRSF500176">
    <property type="entry name" value="L_ASNase"/>
    <property type="match status" value="1"/>
</dbReference>
<evidence type="ECO:0000256" key="2">
    <source>
        <dbReference type="ARBA" id="ARBA00022801"/>
    </source>
</evidence>
<keyword evidence="2" id="KW-0378">Hydrolase</keyword>
<evidence type="ECO:0000313" key="6">
    <source>
        <dbReference type="Proteomes" id="UP000509626"/>
    </source>
</evidence>
<evidence type="ECO:0000256" key="1">
    <source>
        <dbReference type="ARBA" id="ARBA00010518"/>
    </source>
</evidence>
<dbReference type="InterPro" id="IPR027473">
    <property type="entry name" value="L-asparaginase_C"/>
</dbReference>
<proteinExistence type="inferred from homology"/>
<dbReference type="KEGG" id="halu:HUG12_00585"/>
<dbReference type="InterPro" id="IPR006034">
    <property type="entry name" value="Asparaginase/glutaminase-like"/>
</dbReference>
<dbReference type="SMART" id="SM00870">
    <property type="entry name" value="Asparaginase"/>
    <property type="match status" value="1"/>
</dbReference>
<evidence type="ECO:0000259" key="3">
    <source>
        <dbReference type="Pfam" id="PF00710"/>
    </source>
</evidence>
<sequence>MSHSSVHLLAMGGTIANPPEKPGYISGEELVGSVSELDDIADVTVTNVRSKASSALDYGDWLALRDEIRRILKDHSPDGIVVTLGSNTASETAYFLELTTGTVVPIALTAAQRNFGMSGNDGNRNLIDAVRTVSSPAAAGRGVLVVVNDQIHAARDVAKVVSGRPDAWESGDFGPVGLVDKYGRVEFYRRLDRVHTKEPPFVPPDDAKAFPTVKVIYSAVDDDGSSVEAAVDAGADGLVLAAYPTGSASKRDGRPDQREALERARDADVSVVVSHRGTQGWPASTYHDDDRFVWGDTLVPSKARTLLTLALVRTNDPERIQKFFDTF</sequence>
<protein>
    <submittedName>
        <fullName evidence="5">Asparaginase</fullName>
    </submittedName>
</protein>
<dbReference type="CDD" id="cd08964">
    <property type="entry name" value="L-asparaginase_II"/>
    <property type="match status" value="1"/>
</dbReference>
<dbReference type="RefSeq" id="WP_179266917.1">
    <property type="nucleotide sequence ID" value="NZ_CP058579.1"/>
</dbReference>
<feature type="domain" description="L-asparaginase N-terminal" evidence="3">
    <location>
        <begin position="6"/>
        <end position="190"/>
    </location>
</feature>
<dbReference type="InterPro" id="IPR027474">
    <property type="entry name" value="L-asparaginase_N"/>
</dbReference>
<name>A0A7D5L888_9EURY</name>
<organism evidence="5 6">
    <name type="scientific">Halorarum salinum</name>
    <dbReference type="NCBI Taxonomy" id="2743089"/>
    <lineage>
        <taxon>Archaea</taxon>
        <taxon>Methanobacteriati</taxon>
        <taxon>Methanobacteriota</taxon>
        <taxon>Stenosarchaea group</taxon>
        <taxon>Halobacteria</taxon>
        <taxon>Halobacteriales</taxon>
        <taxon>Haloferacaceae</taxon>
        <taxon>Halorarum</taxon>
    </lineage>
</organism>
<dbReference type="AlphaFoldDB" id="A0A7D5L888"/>
<dbReference type="EMBL" id="CP058579">
    <property type="protein sequence ID" value="QLG60331.1"/>
    <property type="molecule type" value="Genomic_DNA"/>
</dbReference>